<keyword evidence="1" id="KW-1133">Transmembrane helix</keyword>
<reference evidence="2" key="1">
    <citation type="submission" date="2021-12" db="EMBL/GenBank/DDBJ databases">
        <title>Enterovibrio ZSDZ35 sp. nov. and Enterovibrio ZSDZ42 sp. nov., isolated from coastal seawater in Qingdao.</title>
        <authorList>
            <person name="Zhang P."/>
        </authorList>
    </citation>
    <scope>NUCLEOTIDE SEQUENCE</scope>
    <source>
        <strain evidence="2">ZSDZ42</strain>
    </source>
</reference>
<keyword evidence="1" id="KW-0472">Membrane</keyword>
<feature type="transmembrane region" description="Helical" evidence="1">
    <location>
        <begin position="21"/>
        <end position="45"/>
    </location>
</feature>
<accession>A0ABT5R4A5</accession>
<organism evidence="2 3">
    <name type="scientific">Enterovibrio gelatinilyticus</name>
    <dbReference type="NCBI Taxonomy" id="2899819"/>
    <lineage>
        <taxon>Bacteria</taxon>
        <taxon>Pseudomonadati</taxon>
        <taxon>Pseudomonadota</taxon>
        <taxon>Gammaproteobacteria</taxon>
        <taxon>Vibrionales</taxon>
        <taxon>Vibrionaceae</taxon>
        <taxon>Enterovibrio</taxon>
    </lineage>
</organism>
<dbReference type="Proteomes" id="UP001149400">
    <property type="component" value="Unassembled WGS sequence"/>
</dbReference>
<dbReference type="EMBL" id="JAJUBC010000024">
    <property type="protein sequence ID" value="MDD1795111.1"/>
    <property type="molecule type" value="Genomic_DNA"/>
</dbReference>
<evidence type="ECO:0000256" key="1">
    <source>
        <dbReference type="SAM" id="Phobius"/>
    </source>
</evidence>
<proteinExistence type="predicted"/>
<sequence length="236" mass="27140">MTNAVELMGVSIETLKTDLGIGGYIVLLVALLGMAFKGVVAWDNFHEHRIRKRRFLLTKSFYEALEDKTSEQAKTLAAILDNEAVRISTELDIECQRLTPILSMYREGNLTIKQIRCVGGYLRPAGSAQFRFVFNRADSALTLFTLFMCVLYVVSGLAMFVLFALLKTIWSVLVGFFLLFLFVILAFLITSQFRHYLELREVKRQLVRYEKLTNPEFSLNLLHHLWGRRQYPVGDD</sequence>
<protein>
    <submittedName>
        <fullName evidence="2">Uncharacterized protein</fullName>
    </submittedName>
</protein>
<keyword evidence="3" id="KW-1185">Reference proteome</keyword>
<feature type="transmembrane region" description="Helical" evidence="1">
    <location>
        <begin position="169"/>
        <end position="190"/>
    </location>
</feature>
<name>A0ABT5R4A5_9GAMM</name>
<feature type="transmembrane region" description="Helical" evidence="1">
    <location>
        <begin position="140"/>
        <end position="163"/>
    </location>
</feature>
<keyword evidence="1" id="KW-0812">Transmembrane</keyword>
<comment type="caution">
    <text evidence="2">The sequence shown here is derived from an EMBL/GenBank/DDBJ whole genome shotgun (WGS) entry which is preliminary data.</text>
</comment>
<dbReference type="RefSeq" id="WP_274165916.1">
    <property type="nucleotide sequence ID" value="NZ_JAJUBC010000024.1"/>
</dbReference>
<evidence type="ECO:0000313" key="3">
    <source>
        <dbReference type="Proteomes" id="UP001149400"/>
    </source>
</evidence>
<evidence type="ECO:0000313" key="2">
    <source>
        <dbReference type="EMBL" id="MDD1795111.1"/>
    </source>
</evidence>
<gene>
    <name evidence="2" type="ORF">LRP50_18440</name>
</gene>